<dbReference type="PANTHER" id="PTHR11879:SF22">
    <property type="entry name" value="ASPARTATE AMINOTRANSFERASE, MITOCHONDRIAL"/>
    <property type="match status" value="1"/>
</dbReference>
<dbReference type="RefSeq" id="XP_012895506.1">
    <property type="nucleotide sequence ID" value="XM_013040052.1"/>
</dbReference>
<dbReference type="GO" id="GO:0030170">
    <property type="term" value="F:pyridoxal phosphate binding"/>
    <property type="evidence" value="ECO:0007669"/>
    <property type="project" value="InterPro"/>
</dbReference>
<evidence type="ECO:0000256" key="2">
    <source>
        <dbReference type="ARBA" id="ARBA00007441"/>
    </source>
</evidence>
<dbReference type="InterPro" id="IPR015421">
    <property type="entry name" value="PyrdxlP-dep_Trfase_major"/>
</dbReference>
<accession>D8M069</accession>
<dbReference type="GO" id="GO:0004069">
    <property type="term" value="F:L-aspartate:2-oxoglutarate aminotransferase activity"/>
    <property type="evidence" value="ECO:0007669"/>
    <property type="project" value="UniProtKB-EC"/>
</dbReference>
<organism evidence="8">
    <name type="scientific">Blastocystis hominis</name>
    <dbReference type="NCBI Taxonomy" id="12968"/>
    <lineage>
        <taxon>Eukaryota</taxon>
        <taxon>Sar</taxon>
        <taxon>Stramenopiles</taxon>
        <taxon>Bigyra</taxon>
        <taxon>Opalozoa</taxon>
        <taxon>Opalinata</taxon>
        <taxon>Blastocystidae</taxon>
        <taxon>Blastocystis</taxon>
    </lineage>
</organism>
<evidence type="ECO:0000256" key="1">
    <source>
        <dbReference type="ARBA" id="ARBA00001933"/>
    </source>
</evidence>
<evidence type="ECO:0000256" key="4">
    <source>
        <dbReference type="ARBA" id="ARBA00022576"/>
    </source>
</evidence>
<dbReference type="InterPro" id="IPR004839">
    <property type="entry name" value="Aminotransferase_I/II_large"/>
</dbReference>
<sequence length="413" mass="46155">MIAYLLHQSSKQAKLVQRSFSTLSRIKSVFEVENPSNSSKSNLFPLIGSSIVYDDNEEELRYPSVSTSICDMKYENPPSDDLSQQFKQSILQYFLGEGLYKSLTNRLLFLPTAGVKTNNHAASIFLATNGLCSRVFIPYPSSPQFQRTLRINRIKSNDYRFVNYRTGFLNFAQMLEDFYLCPNESCFVVNVPGCFPTGLCLNETEWNELFKCCVENHHILWFNASHLGLRSGNGFVDFSPIRECIKLHIDCILSLDLESSLMLPGLGASALAVVSGDDNESDFLSGMGRVVDGASLYGMKLCSSFFSDEKKVEEWESECGEQVKRFASIRAQLCEGNKDSLAFLTRQEGPFALLPFSRKKLQSLNESAGLPIDGILNLSSLTTDTLPFLRELLQSSANTSRSHSSFPSYSSVS</sequence>
<reference evidence="8" key="1">
    <citation type="submission" date="2010-02" db="EMBL/GenBank/DDBJ databases">
        <title>Sequencing and annotation of the Blastocystis hominis genome.</title>
        <authorList>
            <person name="Wincker P."/>
        </authorList>
    </citation>
    <scope>NUCLEOTIDE SEQUENCE</scope>
    <source>
        <strain evidence="8">Singapore isolate B</strain>
    </source>
</reference>
<evidence type="ECO:0000256" key="6">
    <source>
        <dbReference type="ARBA" id="ARBA00022898"/>
    </source>
</evidence>
<dbReference type="InterPro" id="IPR015424">
    <property type="entry name" value="PyrdxlP-dep_Trfase"/>
</dbReference>
<evidence type="ECO:0000313" key="8">
    <source>
        <dbReference type="EMBL" id="CBK21458.2"/>
    </source>
</evidence>
<comment type="cofactor">
    <cofactor evidence="1">
        <name>pyridoxal 5'-phosphate</name>
        <dbReference type="ChEBI" id="CHEBI:597326"/>
    </cofactor>
</comment>
<evidence type="ECO:0000256" key="5">
    <source>
        <dbReference type="ARBA" id="ARBA00022679"/>
    </source>
</evidence>
<comment type="similarity">
    <text evidence="2">Belongs to the class-I pyridoxal-phosphate-dependent aminotransferase family.</text>
</comment>
<gene>
    <name evidence="8" type="ORF">GSBLH_T00001624001</name>
</gene>
<dbReference type="PANTHER" id="PTHR11879">
    <property type="entry name" value="ASPARTATE AMINOTRANSFERASE"/>
    <property type="match status" value="1"/>
</dbReference>
<comment type="subunit">
    <text evidence="3">Homodimer.</text>
</comment>
<proteinExistence type="inferred from homology"/>
<name>D8M069_BLAHO</name>
<keyword evidence="4" id="KW-0032">Aminotransferase</keyword>
<dbReference type="Pfam" id="PF00155">
    <property type="entry name" value="Aminotran_1_2"/>
    <property type="match status" value="1"/>
</dbReference>
<evidence type="ECO:0000259" key="7">
    <source>
        <dbReference type="Pfam" id="PF00155"/>
    </source>
</evidence>
<evidence type="ECO:0000313" key="9">
    <source>
        <dbReference type="Proteomes" id="UP000008312"/>
    </source>
</evidence>
<dbReference type="InterPro" id="IPR015422">
    <property type="entry name" value="PyrdxlP-dep_Trfase_small"/>
</dbReference>
<dbReference type="Proteomes" id="UP000008312">
    <property type="component" value="Unassembled WGS sequence"/>
</dbReference>
<keyword evidence="9" id="KW-1185">Reference proteome</keyword>
<dbReference type="GO" id="GO:0006520">
    <property type="term" value="P:amino acid metabolic process"/>
    <property type="evidence" value="ECO:0007669"/>
    <property type="project" value="InterPro"/>
</dbReference>
<dbReference type="InterPro" id="IPR000796">
    <property type="entry name" value="Asp_trans"/>
</dbReference>
<protein>
    <recommendedName>
        <fullName evidence="7">Aminotransferase class I/classII large domain-containing protein</fullName>
    </recommendedName>
</protein>
<keyword evidence="6" id="KW-0663">Pyridoxal phosphate</keyword>
<dbReference type="InParanoid" id="D8M069"/>
<dbReference type="OrthoDB" id="3364175at2759"/>
<dbReference type="SUPFAM" id="SSF53383">
    <property type="entry name" value="PLP-dependent transferases"/>
    <property type="match status" value="1"/>
</dbReference>
<dbReference type="Gene3D" id="3.90.1150.10">
    <property type="entry name" value="Aspartate Aminotransferase, domain 1"/>
    <property type="match status" value="1"/>
</dbReference>
<dbReference type="GeneID" id="24918861"/>
<dbReference type="AlphaFoldDB" id="D8M069"/>
<evidence type="ECO:0000256" key="3">
    <source>
        <dbReference type="ARBA" id="ARBA00011738"/>
    </source>
</evidence>
<dbReference type="EMBL" id="FN668642">
    <property type="protein sequence ID" value="CBK21458.2"/>
    <property type="molecule type" value="Genomic_DNA"/>
</dbReference>
<feature type="domain" description="Aminotransferase class I/classII large" evidence="7">
    <location>
        <begin position="81"/>
        <end position="359"/>
    </location>
</feature>
<keyword evidence="5" id="KW-0808">Transferase</keyword>
<dbReference type="Gene3D" id="3.40.640.10">
    <property type="entry name" value="Type I PLP-dependent aspartate aminotransferase-like (Major domain)"/>
    <property type="match status" value="1"/>
</dbReference>